<evidence type="ECO:0000256" key="4">
    <source>
        <dbReference type="ARBA" id="ARBA00022679"/>
    </source>
</evidence>
<evidence type="ECO:0000256" key="10">
    <source>
        <dbReference type="ARBA" id="ARBA00050776"/>
    </source>
</evidence>
<dbReference type="GO" id="GO:0031071">
    <property type="term" value="F:cysteine desulfurase activity"/>
    <property type="evidence" value="ECO:0007669"/>
    <property type="project" value="UniProtKB-EC"/>
</dbReference>
<evidence type="ECO:0000313" key="14">
    <source>
        <dbReference type="EMBL" id="QDS98986.1"/>
    </source>
</evidence>
<organism evidence="14 15">
    <name type="scientific">Adhaeretor mobilis</name>
    <dbReference type="NCBI Taxonomy" id="1930276"/>
    <lineage>
        <taxon>Bacteria</taxon>
        <taxon>Pseudomonadati</taxon>
        <taxon>Planctomycetota</taxon>
        <taxon>Planctomycetia</taxon>
        <taxon>Pirellulales</taxon>
        <taxon>Lacipirellulaceae</taxon>
        <taxon>Adhaeretor</taxon>
    </lineage>
</organism>
<accession>A0A517MVS8</accession>
<evidence type="ECO:0000256" key="12">
    <source>
        <dbReference type="SAM" id="Coils"/>
    </source>
</evidence>
<gene>
    <name evidence="14" type="primary">iscS_1</name>
    <name evidence="14" type="ORF">HG15A2_22750</name>
</gene>
<feature type="domain" description="Aminotransferase class V" evidence="13">
    <location>
        <begin position="7"/>
        <end position="382"/>
    </location>
</feature>
<dbReference type="PANTHER" id="PTHR11601:SF34">
    <property type="entry name" value="CYSTEINE DESULFURASE"/>
    <property type="match status" value="1"/>
</dbReference>
<feature type="coiled-coil region" evidence="12">
    <location>
        <begin position="258"/>
        <end position="285"/>
    </location>
</feature>
<keyword evidence="9" id="KW-0411">Iron-sulfur</keyword>
<keyword evidence="7" id="KW-0663">Pyridoxal phosphate</keyword>
<evidence type="ECO:0000256" key="2">
    <source>
        <dbReference type="ARBA" id="ARBA00006490"/>
    </source>
</evidence>
<keyword evidence="12" id="KW-0175">Coiled coil</keyword>
<evidence type="ECO:0000256" key="9">
    <source>
        <dbReference type="ARBA" id="ARBA00023014"/>
    </source>
</evidence>
<keyword evidence="15" id="KW-1185">Reference proteome</keyword>
<dbReference type="InterPro" id="IPR000192">
    <property type="entry name" value="Aminotrans_V_dom"/>
</dbReference>
<dbReference type="PIRSF" id="PIRSF005572">
    <property type="entry name" value="NifS"/>
    <property type="match status" value="1"/>
</dbReference>
<comment type="catalytic activity">
    <reaction evidence="10">
        <text>(sulfur carrier)-H + L-cysteine = (sulfur carrier)-SH + L-alanine</text>
        <dbReference type="Rhea" id="RHEA:43892"/>
        <dbReference type="Rhea" id="RHEA-COMP:14737"/>
        <dbReference type="Rhea" id="RHEA-COMP:14739"/>
        <dbReference type="ChEBI" id="CHEBI:29917"/>
        <dbReference type="ChEBI" id="CHEBI:35235"/>
        <dbReference type="ChEBI" id="CHEBI:57972"/>
        <dbReference type="ChEBI" id="CHEBI:64428"/>
        <dbReference type="EC" id="2.8.1.7"/>
    </reaction>
</comment>
<dbReference type="InterPro" id="IPR015422">
    <property type="entry name" value="PyrdxlP-dep_Trfase_small"/>
</dbReference>
<dbReference type="AlphaFoldDB" id="A0A517MVS8"/>
<dbReference type="PROSITE" id="PS00595">
    <property type="entry name" value="AA_TRANSFER_CLASS_5"/>
    <property type="match status" value="1"/>
</dbReference>
<dbReference type="GO" id="GO:0046872">
    <property type="term" value="F:metal ion binding"/>
    <property type="evidence" value="ECO:0007669"/>
    <property type="project" value="UniProtKB-KW"/>
</dbReference>
<dbReference type="EC" id="2.8.1.7" evidence="3"/>
<keyword evidence="4 14" id="KW-0808">Transferase</keyword>
<dbReference type="EMBL" id="CP036263">
    <property type="protein sequence ID" value="QDS98986.1"/>
    <property type="molecule type" value="Genomic_DNA"/>
</dbReference>
<keyword evidence="5" id="KW-0001">2Fe-2S</keyword>
<comment type="similarity">
    <text evidence="2">Belongs to the class-V pyridoxal-phosphate-dependent aminotransferase family. NifS/IscS subfamily.</text>
</comment>
<evidence type="ECO:0000256" key="11">
    <source>
        <dbReference type="RuleBase" id="RU004504"/>
    </source>
</evidence>
<reference evidence="14 15" key="1">
    <citation type="submission" date="2019-02" db="EMBL/GenBank/DDBJ databases">
        <title>Deep-cultivation of Planctomycetes and their phenomic and genomic characterization uncovers novel biology.</title>
        <authorList>
            <person name="Wiegand S."/>
            <person name="Jogler M."/>
            <person name="Boedeker C."/>
            <person name="Pinto D."/>
            <person name="Vollmers J."/>
            <person name="Rivas-Marin E."/>
            <person name="Kohn T."/>
            <person name="Peeters S.H."/>
            <person name="Heuer A."/>
            <person name="Rast P."/>
            <person name="Oberbeckmann S."/>
            <person name="Bunk B."/>
            <person name="Jeske O."/>
            <person name="Meyerdierks A."/>
            <person name="Storesund J.E."/>
            <person name="Kallscheuer N."/>
            <person name="Luecker S."/>
            <person name="Lage O.M."/>
            <person name="Pohl T."/>
            <person name="Merkel B.J."/>
            <person name="Hornburger P."/>
            <person name="Mueller R.-W."/>
            <person name="Bruemmer F."/>
            <person name="Labrenz M."/>
            <person name="Spormann A.M."/>
            <person name="Op den Camp H."/>
            <person name="Overmann J."/>
            <person name="Amann R."/>
            <person name="Jetten M.S.M."/>
            <person name="Mascher T."/>
            <person name="Medema M.H."/>
            <person name="Devos D.P."/>
            <person name="Kaster A.-K."/>
            <person name="Ovreas L."/>
            <person name="Rohde M."/>
            <person name="Galperin M.Y."/>
            <person name="Jogler C."/>
        </authorList>
    </citation>
    <scope>NUCLEOTIDE SEQUENCE [LARGE SCALE GENOMIC DNA]</scope>
    <source>
        <strain evidence="14 15">HG15A2</strain>
    </source>
</reference>
<evidence type="ECO:0000256" key="6">
    <source>
        <dbReference type="ARBA" id="ARBA00022723"/>
    </source>
</evidence>
<proteinExistence type="inferred from homology"/>
<name>A0A517MVS8_9BACT</name>
<keyword evidence="6" id="KW-0479">Metal-binding</keyword>
<dbReference type="InterPro" id="IPR016454">
    <property type="entry name" value="Cysteine_dSase"/>
</dbReference>
<dbReference type="KEGG" id="amob:HG15A2_22750"/>
<dbReference type="FunFam" id="3.40.640.10:FF:000003">
    <property type="entry name" value="Cysteine desulfurase IscS"/>
    <property type="match status" value="1"/>
</dbReference>
<dbReference type="InterPro" id="IPR015424">
    <property type="entry name" value="PyrdxlP-dep_Trfase"/>
</dbReference>
<keyword evidence="8" id="KW-0408">Iron</keyword>
<evidence type="ECO:0000256" key="1">
    <source>
        <dbReference type="ARBA" id="ARBA00001933"/>
    </source>
</evidence>
<sequence>MPVDLPIYLDNHATTRVDPRVIESMLPYFTQQYGNANSRHAFGQEAAQAVDVAREAIAASIGAMPEEIVFTSGATESNNLAIRGIAEHPRRRGDPLVSVRTEHSAVLQPLEKLQGKGFEVSLLGVAQHGTSEAGRIDLADLESSLRDDTTLVSIMLANNEIGVIQPLAEIAELCGKRGIPLHCDATQAVGKIPVDVNELGIDLMSFTAHKMYGPKGIGALYVRRKRPALRMSPQIVGGGQQSGRRSGTLNVPGIVGFARALELSIEQMEEESTRLTQLRLRLHENLVERLGTEGVMLCGPEYRTKNELKQRLPGNLNLAFPGIDGEALLLEMPNLALSSGAACSSADASPSHVLMALGMKEDAARSTLRFGIGRFNSEEEIDFAAEQVAAAVARLKQLQSSTGS</sequence>
<evidence type="ECO:0000256" key="7">
    <source>
        <dbReference type="ARBA" id="ARBA00022898"/>
    </source>
</evidence>
<dbReference type="Gene3D" id="1.10.260.50">
    <property type="match status" value="1"/>
</dbReference>
<protein>
    <recommendedName>
        <fullName evidence="3">cysteine desulfurase</fullName>
        <ecNumber evidence="3">2.8.1.7</ecNumber>
    </recommendedName>
</protein>
<dbReference type="Pfam" id="PF00266">
    <property type="entry name" value="Aminotran_5"/>
    <property type="match status" value="1"/>
</dbReference>
<dbReference type="Gene3D" id="3.90.1150.10">
    <property type="entry name" value="Aspartate Aminotransferase, domain 1"/>
    <property type="match status" value="1"/>
</dbReference>
<evidence type="ECO:0000256" key="5">
    <source>
        <dbReference type="ARBA" id="ARBA00022714"/>
    </source>
</evidence>
<dbReference type="InterPro" id="IPR020578">
    <property type="entry name" value="Aminotrans_V_PyrdxlP_BS"/>
</dbReference>
<dbReference type="PANTHER" id="PTHR11601">
    <property type="entry name" value="CYSTEINE DESULFURYLASE FAMILY MEMBER"/>
    <property type="match status" value="1"/>
</dbReference>
<dbReference type="SUPFAM" id="SSF53383">
    <property type="entry name" value="PLP-dependent transferases"/>
    <property type="match status" value="1"/>
</dbReference>
<dbReference type="Gene3D" id="3.40.640.10">
    <property type="entry name" value="Type I PLP-dependent aspartate aminotransferase-like (Major domain)"/>
    <property type="match status" value="1"/>
</dbReference>
<evidence type="ECO:0000256" key="8">
    <source>
        <dbReference type="ARBA" id="ARBA00023004"/>
    </source>
</evidence>
<dbReference type="OrthoDB" id="9808002at2"/>
<comment type="cofactor">
    <cofactor evidence="1 11">
        <name>pyridoxal 5'-phosphate</name>
        <dbReference type="ChEBI" id="CHEBI:597326"/>
    </cofactor>
</comment>
<evidence type="ECO:0000259" key="13">
    <source>
        <dbReference type="Pfam" id="PF00266"/>
    </source>
</evidence>
<dbReference type="GO" id="GO:0051537">
    <property type="term" value="F:2 iron, 2 sulfur cluster binding"/>
    <property type="evidence" value="ECO:0007669"/>
    <property type="project" value="UniProtKB-KW"/>
</dbReference>
<dbReference type="RefSeq" id="WP_145060275.1">
    <property type="nucleotide sequence ID" value="NZ_CP036263.1"/>
</dbReference>
<evidence type="ECO:0000313" key="15">
    <source>
        <dbReference type="Proteomes" id="UP000319852"/>
    </source>
</evidence>
<evidence type="ECO:0000256" key="3">
    <source>
        <dbReference type="ARBA" id="ARBA00012239"/>
    </source>
</evidence>
<dbReference type="InterPro" id="IPR015421">
    <property type="entry name" value="PyrdxlP-dep_Trfase_major"/>
</dbReference>
<dbReference type="Proteomes" id="UP000319852">
    <property type="component" value="Chromosome"/>
</dbReference>